<dbReference type="RefSeq" id="XP_033459260.1">
    <property type="nucleotide sequence ID" value="XM_033604998.1"/>
</dbReference>
<protein>
    <recommendedName>
        <fullName evidence="2">Pinin/SDK/MemA protein domain-containing protein</fullName>
    </recommendedName>
</protein>
<feature type="compositionally biased region" description="Basic and acidic residues" evidence="1">
    <location>
        <begin position="24"/>
        <end position="34"/>
    </location>
</feature>
<reference evidence="4" key="2">
    <citation type="submission" date="2020-04" db="EMBL/GenBank/DDBJ databases">
        <authorList>
            <consortium name="NCBI Genome Project"/>
        </authorList>
    </citation>
    <scope>NUCLEOTIDE SEQUENCE</scope>
    <source>
        <strain evidence="4">CBS 342.82</strain>
    </source>
</reference>
<dbReference type="Pfam" id="PF04696">
    <property type="entry name" value="Pinin_SDK_memA"/>
    <property type="match status" value="1"/>
</dbReference>
<feature type="compositionally biased region" description="Acidic residues" evidence="1">
    <location>
        <begin position="325"/>
        <end position="344"/>
    </location>
</feature>
<feature type="domain" description="Pinin/SDK/MemA protein" evidence="2">
    <location>
        <begin position="82"/>
        <end position="194"/>
    </location>
</feature>
<reference evidence="4" key="1">
    <citation type="submission" date="2020-01" db="EMBL/GenBank/DDBJ databases">
        <authorList>
            <consortium name="DOE Joint Genome Institute"/>
            <person name="Haridas S."/>
            <person name="Albert R."/>
            <person name="Binder M."/>
            <person name="Bloem J."/>
            <person name="Labutti K."/>
            <person name="Salamov A."/>
            <person name="Andreopoulos B."/>
            <person name="Baker S.E."/>
            <person name="Barry K."/>
            <person name="Bills G."/>
            <person name="Bluhm B.H."/>
            <person name="Cannon C."/>
            <person name="Castanera R."/>
            <person name="Culley D.E."/>
            <person name="Daum C."/>
            <person name="Ezra D."/>
            <person name="Gonzalez J.B."/>
            <person name="Henrissat B."/>
            <person name="Kuo A."/>
            <person name="Liang C."/>
            <person name="Lipzen A."/>
            <person name="Lutzoni F."/>
            <person name="Magnuson J."/>
            <person name="Mondo S."/>
            <person name="Nolan M."/>
            <person name="Ohm R."/>
            <person name="Pangilinan J."/>
            <person name="Park H.-J."/>
            <person name="Ramirez L."/>
            <person name="Alfaro M."/>
            <person name="Sun H."/>
            <person name="Tritt A."/>
            <person name="Yoshinaga Y."/>
            <person name="Zwiers L.-H."/>
            <person name="Turgeon B.G."/>
            <person name="Goodwin S.B."/>
            <person name="Spatafora J.W."/>
            <person name="Crous P.W."/>
            <person name="Grigoriev I.V."/>
        </authorList>
    </citation>
    <scope>NUCLEOTIDE SEQUENCE</scope>
    <source>
        <strain evidence="4">CBS 342.82</strain>
    </source>
</reference>
<dbReference type="AlphaFoldDB" id="A0A6J3M414"/>
<sequence>MSQEIAESTASVEAPIVAGTKRRLSQDSEQEFKRTRLSPGKKSPLPTEEEPTEGAVDQSRHLSPESKPEEKKEPRRKTAIDDKQRSKRLFGALFSHTNAAGDKLSRRRSEIEQRKKAELKKQDDERVEDRLKRLAKLAVHRQKEQINVDERNLRTRHENLLDQAQSLKTRAEPHIYYRPWELSNAEENRVADQVDDVRDLIKGELAEFEREKEERLKALENPPPGEGTDENFKSHEKDVKSPSSRTEASRVEDPKSSAPPDGEDHGPDPDEVDKPSQSVNPTEPDERSLHQTSAEINETQDSALVEPAENSESTHIQPTHQEAKEDQDDEADHMVEGDEDDVIY</sequence>
<evidence type="ECO:0000313" key="3">
    <source>
        <dbReference type="Proteomes" id="UP000504637"/>
    </source>
</evidence>
<feature type="compositionally biased region" description="Polar residues" evidence="1">
    <location>
        <begin position="1"/>
        <end position="11"/>
    </location>
</feature>
<feature type="region of interest" description="Disordered" evidence="1">
    <location>
        <begin position="1"/>
        <end position="124"/>
    </location>
</feature>
<feature type="compositionally biased region" description="Basic and acidic residues" evidence="1">
    <location>
        <begin position="206"/>
        <end position="218"/>
    </location>
</feature>
<evidence type="ECO:0000313" key="4">
    <source>
        <dbReference type="RefSeq" id="XP_033459260.1"/>
    </source>
</evidence>
<evidence type="ECO:0000259" key="2">
    <source>
        <dbReference type="Pfam" id="PF04696"/>
    </source>
</evidence>
<gene>
    <name evidence="4" type="ORF">K489DRAFT_380969</name>
</gene>
<feature type="compositionally biased region" description="Basic and acidic residues" evidence="1">
    <location>
        <begin position="262"/>
        <end position="274"/>
    </location>
</feature>
<dbReference type="OrthoDB" id="330772at2759"/>
<accession>A0A6J3M414</accession>
<feature type="compositionally biased region" description="Basic and acidic residues" evidence="1">
    <location>
        <begin position="230"/>
        <end position="240"/>
    </location>
</feature>
<name>A0A6J3M414_9PEZI</name>
<feature type="compositionally biased region" description="Polar residues" evidence="1">
    <location>
        <begin position="310"/>
        <end position="320"/>
    </location>
</feature>
<dbReference type="GeneID" id="54362798"/>
<keyword evidence="3" id="KW-1185">Reference proteome</keyword>
<reference evidence="4" key="3">
    <citation type="submission" date="2025-08" db="UniProtKB">
        <authorList>
            <consortium name="RefSeq"/>
        </authorList>
    </citation>
    <scope>IDENTIFICATION</scope>
    <source>
        <strain evidence="4">CBS 342.82</strain>
    </source>
</reference>
<proteinExistence type="predicted"/>
<feature type="compositionally biased region" description="Basic and acidic residues" evidence="1">
    <location>
        <begin position="58"/>
        <end position="84"/>
    </location>
</feature>
<evidence type="ECO:0000256" key="1">
    <source>
        <dbReference type="SAM" id="MobiDB-lite"/>
    </source>
</evidence>
<dbReference type="Proteomes" id="UP000504637">
    <property type="component" value="Unplaced"/>
</dbReference>
<feature type="compositionally biased region" description="Basic and acidic residues" evidence="1">
    <location>
        <begin position="103"/>
        <end position="124"/>
    </location>
</feature>
<organism evidence="4">
    <name type="scientific">Dissoconium aciculare CBS 342.82</name>
    <dbReference type="NCBI Taxonomy" id="1314786"/>
    <lineage>
        <taxon>Eukaryota</taxon>
        <taxon>Fungi</taxon>
        <taxon>Dikarya</taxon>
        <taxon>Ascomycota</taxon>
        <taxon>Pezizomycotina</taxon>
        <taxon>Dothideomycetes</taxon>
        <taxon>Dothideomycetidae</taxon>
        <taxon>Mycosphaerellales</taxon>
        <taxon>Dissoconiaceae</taxon>
        <taxon>Dissoconium</taxon>
    </lineage>
</organism>
<feature type="region of interest" description="Disordered" evidence="1">
    <location>
        <begin position="206"/>
        <end position="344"/>
    </location>
</feature>
<feature type="compositionally biased region" description="Polar residues" evidence="1">
    <location>
        <begin position="290"/>
        <end position="302"/>
    </location>
</feature>
<dbReference type="InterPro" id="IPR006786">
    <property type="entry name" value="Pinin_SDK_MemA"/>
</dbReference>